<keyword evidence="3" id="KW-1185">Reference proteome</keyword>
<dbReference type="SUPFAM" id="SSF81383">
    <property type="entry name" value="F-box domain"/>
    <property type="match status" value="1"/>
</dbReference>
<feature type="compositionally biased region" description="Gly residues" evidence="1">
    <location>
        <begin position="417"/>
        <end position="430"/>
    </location>
</feature>
<organism evidence="2 3">
    <name type="scientific">Actinomortierella ambigua</name>
    <dbReference type="NCBI Taxonomy" id="1343610"/>
    <lineage>
        <taxon>Eukaryota</taxon>
        <taxon>Fungi</taxon>
        <taxon>Fungi incertae sedis</taxon>
        <taxon>Mucoromycota</taxon>
        <taxon>Mortierellomycotina</taxon>
        <taxon>Mortierellomycetes</taxon>
        <taxon>Mortierellales</taxon>
        <taxon>Mortierellaceae</taxon>
        <taxon>Actinomortierella</taxon>
    </lineage>
</organism>
<evidence type="ECO:0008006" key="4">
    <source>
        <dbReference type="Google" id="ProtNLM"/>
    </source>
</evidence>
<dbReference type="EMBL" id="JAAAJB010000656">
    <property type="protein sequence ID" value="KAG0252512.1"/>
    <property type="molecule type" value="Genomic_DNA"/>
</dbReference>
<dbReference type="PANTHER" id="PTHR38926:SF72">
    <property type="entry name" value="IM:7136021-RELATED"/>
    <property type="match status" value="1"/>
</dbReference>
<reference evidence="2" key="1">
    <citation type="journal article" date="2020" name="Fungal Divers.">
        <title>Resolving the Mortierellaceae phylogeny through synthesis of multi-gene phylogenetics and phylogenomics.</title>
        <authorList>
            <person name="Vandepol N."/>
            <person name="Liber J."/>
            <person name="Desiro A."/>
            <person name="Na H."/>
            <person name="Kennedy M."/>
            <person name="Barry K."/>
            <person name="Grigoriev I.V."/>
            <person name="Miller A.N."/>
            <person name="O'Donnell K."/>
            <person name="Stajich J.E."/>
            <person name="Bonito G."/>
        </authorList>
    </citation>
    <scope>NUCLEOTIDE SEQUENCE</scope>
    <source>
        <strain evidence="2">BC1065</strain>
    </source>
</reference>
<comment type="caution">
    <text evidence="2">The sequence shown here is derived from an EMBL/GenBank/DDBJ whole genome shotgun (WGS) entry which is preliminary data.</text>
</comment>
<dbReference type="Gene3D" id="3.80.10.10">
    <property type="entry name" value="Ribonuclease Inhibitor"/>
    <property type="match status" value="1"/>
</dbReference>
<accession>A0A9P6PRH9</accession>
<dbReference type="PANTHER" id="PTHR38926">
    <property type="entry name" value="F-BOX DOMAIN CONTAINING PROTEIN, EXPRESSED"/>
    <property type="match status" value="1"/>
</dbReference>
<gene>
    <name evidence="2" type="ORF">DFQ27_008024</name>
</gene>
<sequence>MSMQQRPLELPELRRHIAQYLDQPTLKACTLVNRSWHSEFQPLVWQTFRFSSLLRRPLSDAGLGSISKYAIYIRRLCAHYLDDHTKIPAALHSVLARQCQSLTSLDTIIPNDAEWQVYTALIAVNKQLQRVHLRNRHGFKQYIAADQLPPVLVGHQQLRLLTIDGSVSVATLRQILETVPSLEEIHIGNASTPSLMLDMMKAITSNPPSTAPTTSLFKLQRLDIDDVCEDPAMATLLAQCPYLETLRLPNMTRPVCTALCKMFSIRGQFPQLRRLTLSSDKVNQHRRRAAILESVPRQQLVQVALYTAGSDEIRQLIDRQNHSLEDVFVRSDDHGLVVEFLARCRRLKRLSVDGDRLVDVRHLLAKTWVCQGLEVFDVAVGVDRQCKDATMLGYAAAEKAGFAVKRSCSRRREEEGGGGAGVGGAGGTGGNAEDHRRMEHEQAEMLFLQRLGQLMQLRQLEKAVDNFFRPKVSSMDLSWRLSNGLLLLAGLSQLERLHLGSEPTQIGEAELLFMKVHWPRLRLLNSYKPLPKEARDWIRVHWPGLKVDEGLFAPITLLPE</sequence>
<dbReference type="Proteomes" id="UP000807716">
    <property type="component" value="Unassembled WGS sequence"/>
</dbReference>
<evidence type="ECO:0000313" key="2">
    <source>
        <dbReference type="EMBL" id="KAG0252512.1"/>
    </source>
</evidence>
<dbReference type="SUPFAM" id="SSF52047">
    <property type="entry name" value="RNI-like"/>
    <property type="match status" value="1"/>
</dbReference>
<proteinExistence type="predicted"/>
<evidence type="ECO:0000313" key="3">
    <source>
        <dbReference type="Proteomes" id="UP000807716"/>
    </source>
</evidence>
<dbReference type="OrthoDB" id="2402609at2759"/>
<dbReference type="InterPro" id="IPR032675">
    <property type="entry name" value="LRR_dom_sf"/>
</dbReference>
<name>A0A9P6PRH9_9FUNG</name>
<feature type="region of interest" description="Disordered" evidence="1">
    <location>
        <begin position="412"/>
        <end position="433"/>
    </location>
</feature>
<dbReference type="InterPro" id="IPR036047">
    <property type="entry name" value="F-box-like_dom_sf"/>
</dbReference>
<evidence type="ECO:0000256" key="1">
    <source>
        <dbReference type="SAM" id="MobiDB-lite"/>
    </source>
</evidence>
<protein>
    <recommendedName>
        <fullName evidence="4">F-box domain-containing protein</fullName>
    </recommendedName>
</protein>
<dbReference type="AlphaFoldDB" id="A0A9P6PRH9"/>